<organism evidence="1 2">
    <name type="scientific">Phyllobacterium ifriqiyense</name>
    <dbReference type="NCBI Taxonomy" id="314238"/>
    <lineage>
        <taxon>Bacteria</taxon>
        <taxon>Pseudomonadati</taxon>
        <taxon>Pseudomonadota</taxon>
        <taxon>Alphaproteobacteria</taxon>
        <taxon>Hyphomicrobiales</taxon>
        <taxon>Phyllobacteriaceae</taxon>
        <taxon>Phyllobacterium</taxon>
    </lineage>
</organism>
<accession>A0ABU0S4Y9</accession>
<evidence type="ECO:0008006" key="3">
    <source>
        <dbReference type="Google" id="ProtNLM"/>
    </source>
</evidence>
<comment type="caution">
    <text evidence="1">The sequence shown here is derived from an EMBL/GenBank/DDBJ whole genome shotgun (WGS) entry which is preliminary data.</text>
</comment>
<gene>
    <name evidence="1" type="ORF">QFZ34_000197</name>
</gene>
<proteinExistence type="predicted"/>
<reference evidence="1 2" key="1">
    <citation type="submission" date="2023-07" db="EMBL/GenBank/DDBJ databases">
        <title>Comparative genomics of wheat-associated soil bacteria to identify genetic determinants of phenazine resistance.</title>
        <authorList>
            <person name="Mouncey N."/>
        </authorList>
    </citation>
    <scope>NUCLEOTIDE SEQUENCE [LARGE SCALE GENOMIC DNA]</scope>
    <source>
        <strain evidence="1 2">W4I11</strain>
    </source>
</reference>
<protein>
    <recommendedName>
        <fullName evidence="3">GNAT family N-acetyltransferase</fullName>
    </recommendedName>
</protein>
<dbReference type="EMBL" id="JAUSZT010000001">
    <property type="protein sequence ID" value="MDQ0995020.1"/>
    <property type="molecule type" value="Genomic_DNA"/>
</dbReference>
<evidence type="ECO:0000313" key="2">
    <source>
        <dbReference type="Proteomes" id="UP001237780"/>
    </source>
</evidence>
<keyword evidence="2" id="KW-1185">Reference proteome</keyword>
<dbReference type="Proteomes" id="UP001237780">
    <property type="component" value="Unassembled WGS sequence"/>
</dbReference>
<evidence type="ECO:0000313" key="1">
    <source>
        <dbReference type="EMBL" id="MDQ0995020.1"/>
    </source>
</evidence>
<dbReference type="RefSeq" id="WP_307275642.1">
    <property type="nucleotide sequence ID" value="NZ_JAUSZT010000001.1"/>
</dbReference>
<name>A0ABU0S4Y9_9HYPH</name>
<sequence>MDGAAFSEVRNLAPQDIPAVAAMFWRMFKPANTKIPASLADYLSELYLAPGNSTGIISQVHIRGDGVLTGFIGALPLKMAFGNAPLQAAICGPLMVEDHIEDPLAGARLLRAFLTGPQDLSLSETANETSRIMWSKLRGRVLPGYSLEWLRILRPTAFAAEAASRRFKFLRHGKLLSGPFDLFAHAIMKTSIPEKPQGVNDCSIELDMLPPLIASWLKDYELRPDWDLSTLSDVLATASTKSTYGTMHSRVVKSRTGKPLGAYLFHGGRGETVRVLQIIAAKGQESTVLDSLLYYANSIGAVAVRARSQPQLLEAMMIRRGLFFQRSSTVVHTGDPLVLEAFSKGNAFFNGLAGEGWNRLNGDEFV</sequence>